<comment type="caution">
    <text evidence="2">The sequence shown here is derived from an EMBL/GenBank/DDBJ whole genome shotgun (WGS) entry which is preliminary data.</text>
</comment>
<evidence type="ECO:0000256" key="1">
    <source>
        <dbReference type="SAM" id="Phobius"/>
    </source>
</evidence>
<dbReference type="RefSeq" id="WP_377245942.1">
    <property type="nucleotide sequence ID" value="NZ_JBHLUH010000005.1"/>
</dbReference>
<dbReference type="EMBL" id="JBHLUH010000005">
    <property type="protein sequence ID" value="MFC0526970.1"/>
    <property type="molecule type" value="Genomic_DNA"/>
</dbReference>
<protein>
    <submittedName>
        <fullName evidence="2">Uncharacterized protein</fullName>
    </submittedName>
</protein>
<evidence type="ECO:0000313" key="2">
    <source>
        <dbReference type="EMBL" id="MFC0526970.1"/>
    </source>
</evidence>
<sequence>MTADLTAAPEADTPPRSRGRARWIAVAVVVVAVAVAAVLLRVVGTGGSSRPPTLQNQLADRVAAMFEQATPTDHHRHGHHTVGESKVLCAAKTLGFEPTSATTVAEVRVFYGYHFCAVIEPGRPWDYAQKLSGPLSVELTEPPVVKVAEGGLGFPDRVRAIIPAPYQEAALQELLDEDQMRDLRKRFDAEAAKA</sequence>
<feature type="transmembrane region" description="Helical" evidence="1">
    <location>
        <begin position="23"/>
        <end position="43"/>
    </location>
</feature>
<reference evidence="2 3" key="1">
    <citation type="submission" date="2024-09" db="EMBL/GenBank/DDBJ databases">
        <authorList>
            <person name="Sun Q."/>
            <person name="Mori K."/>
        </authorList>
    </citation>
    <scope>NUCLEOTIDE SEQUENCE [LARGE SCALE GENOMIC DNA]</scope>
    <source>
        <strain evidence="2 3">TBRC 3947</strain>
    </source>
</reference>
<gene>
    <name evidence="2" type="ORF">ACFFIA_04795</name>
</gene>
<organism evidence="2 3">
    <name type="scientific">Phytohabitans kaempferiae</name>
    <dbReference type="NCBI Taxonomy" id="1620943"/>
    <lineage>
        <taxon>Bacteria</taxon>
        <taxon>Bacillati</taxon>
        <taxon>Actinomycetota</taxon>
        <taxon>Actinomycetes</taxon>
        <taxon>Micromonosporales</taxon>
        <taxon>Micromonosporaceae</taxon>
    </lineage>
</organism>
<evidence type="ECO:0000313" key="3">
    <source>
        <dbReference type="Proteomes" id="UP001589867"/>
    </source>
</evidence>
<keyword evidence="1" id="KW-1133">Transmembrane helix</keyword>
<accession>A0ABV6LX23</accession>
<keyword evidence="1" id="KW-0812">Transmembrane</keyword>
<name>A0ABV6LX23_9ACTN</name>
<proteinExistence type="predicted"/>
<dbReference type="Proteomes" id="UP001589867">
    <property type="component" value="Unassembled WGS sequence"/>
</dbReference>
<keyword evidence="3" id="KW-1185">Reference proteome</keyword>
<keyword evidence="1" id="KW-0472">Membrane</keyword>